<keyword evidence="20" id="KW-1185">Reference proteome</keyword>
<reference evidence="19" key="1">
    <citation type="submission" date="2022-09" db="EMBL/GenBank/DDBJ databases">
        <title>Bacterial diversity in gut of crayfish and pufferfish.</title>
        <authorList>
            <person name="Huang Y."/>
        </authorList>
    </citation>
    <scope>NUCLEOTIDE SEQUENCE</scope>
    <source>
        <strain evidence="19">PR12</strain>
    </source>
</reference>
<dbReference type="PROSITE" id="PS01156">
    <property type="entry name" value="TONB_DEPENDENT_REC_2"/>
    <property type="match status" value="1"/>
</dbReference>
<accession>A0ABY6A261</accession>
<feature type="chain" id="PRO_5045189557" evidence="17">
    <location>
        <begin position="31"/>
        <end position="825"/>
    </location>
</feature>
<evidence type="ECO:0000256" key="3">
    <source>
        <dbReference type="ARBA" id="ARBA00022448"/>
    </source>
</evidence>
<evidence type="ECO:0000256" key="1">
    <source>
        <dbReference type="ARBA" id="ARBA00004571"/>
    </source>
</evidence>
<dbReference type="NCBIfam" id="TIGR01783">
    <property type="entry name" value="TonB-siderophor"/>
    <property type="match status" value="1"/>
</dbReference>
<dbReference type="InterPro" id="IPR039426">
    <property type="entry name" value="TonB-dep_rcpt-like"/>
</dbReference>
<feature type="domain" description="Secretin/TonB short N-terminal" evidence="18">
    <location>
        <begin position="67"/>
        <end position="118"/>
    </location>
</feature>
<dbReference type="PANTHER" id="PTHR32552:SF74">
    <property type="entry name" value="HYDROXAMATE SIDEROPHORE RECEPTOR FHUE"/>
    <property type="match status" value="1"/>
</dbReference>
<evidence type="ECO:0000256" key="14">
    <source>
        <dbReference type="PROSITE-ProRule" id="PRU01360"/>
    </source>
</evidence>
<evidence type="ECO:0000313" key="19">
    <source>
        <dbReference type="EMBL" id="UXC19100.1"/>
    </source>
</evidence>
<dbReference type="InterPro" id="IPR037066">
    <property type="entry name" value="Plug_dom_sf"/>
</dbReference>
<name>A0ABY6A261_9BURK</name>
<evidence type="ECO:0000256" key="8">
    <source>
        <dbReference type="ARBA" id="ARBA00023004"/>
    </source>
</evidence>
<feature type="signal peptide" evidence="17">
    <location>
        <begin position="1"/>
        <end position="30"/>
    </location>
</feature>
<keyword evidence="10 16" id="KW-0798">TonB box</keyword>
<comment type="subcellular location">
    <subcellularLocation>
        <location evidence="1 14">Cell outer membrane</location>
        <topology evidence="1 14">Multi-pass membrane protein</topology>
    </subcellularLocation>
</comment>
<dbReference type="CDD" id="cd01347">
    <property type="entry name" value="ligand_gated_channel"/>
    <property type="match status" value="1"/>
</dbReference>
<dbReference type="PROSITE" id="PS52016">
    <property type="entry name" value="TONB_DEPENDENT_REC_3"/>
    <property type="match status" value="1"/>
</dbReference>
<dbReference type="Gene3D" id="3.55.50.30">
    <property type="match status" value="1"/>
</dbReference>
<evidence type="ECO:0000256" key="5">
    <source>
        <dbReference type="ARBA" id="ARBA00022496"/>
    </source>
</evidence>
<organism evidence="19 20">
    <name type="scientific">Comamonas squillarum</name>
    <dbReference type="NCBI Taxonomy" id="2977320"/>
    <lineage>
        <taxon>Bacteria</taxon>
        <taxon>Pseudomonadati</taxon>
        <taxon>Pseudomonadota</taxon>
        <taxon>Betaproteobacteria</taxon>
        <taxon>Burkholderiales</taxon>
        <taxon>Comamonadaceae</taxon>
        <taxon>Comamonas</taxon>
    </lineage>
</organism>
<evidence type="ECO:0000256" key="4">
    <source>
        <dbReference type="ARBA" id="ARBA00022452"/>
    </source>
</evidence>
<dbReference type="Gene3D" id="2.40.170.20">
    <property type="entry name" value="TonB-dependent receptor, beta-barrel domain"/>
    <property type="match status" value="1"/>
</dbReference>
<evidence type="ECO:0000256" key="16">
    <source>
        <dbReference type="RuleBase" id="RU003357"/>
    </source>
</evidence>
<dbReference type="Pfam" id="PF07715">
    <property type="entry name" value="Plug"/>
    <property type="match status" value="1"/>
</dbReference>
<dbReference type="InterPro" id="IPR010917">
    <property type="entry name" value="TonB_rcpt_CS"/>
</dbReference>
<evidence type="ECO:0000256" key="2">
    <source>
        <dbReference type="ARBA" id="ARBA00009810"/>
    </source>
</evidence>
<dbReference type="Proteomes" id="UP001058290">
    <property type="component" value="Chromosome"/>
</dbReference>
<keyword evidence="6 14" id="KW-0812">Transmembrane</keyword>
<keyword evidence="13 14" id="KW-0998">Cell outer membrane</keyword>
<dbReference type="Gene3D" id="2.170.130.10">
    <property type="entry name" value="TonB-dependent receptor, plug domain"/>
    <property type="match status" value="1"/>
</dbReference>
<dbReference type="RefSeq" id="WP_260719416.1">
    <property type="nucleotide sequence ID" value="NZ_CP104377.1"/>
</dbReference>
<evidence type="ECO:0000256" key="9">
    <source>
        <dbReference type="ARBA" id="ARBA00023065"/>
    </source>
</evidence>
<dbReference type="InterPro" id="IPR000531">
    <property type="entry name" value="Beta-barrel_TonB"/>
</dbReference>
<keyword evidence="8" id="KW-0408">Iron</keyword>
<keyword evidence="7 17" id="KW-0732">Signal</keyword>
<evidence type="ECO:0000256" key="10">
    <source>
        <dbReference type="ARBA" id="ARBA00023077"/>
    </source>
</evidence>
<evidence type="ECO:0000313" key="20">
    <source>
        <dbReference type="Proteomes" id="UP001058290"/>
    </source>
</evidence>
<evidence type="ECO:0000256" key="13">
    <source>
        <dbReference type="ARBA" id="ARBA00023237"/>
    </source>
</evidence>
<protein>
    <submittedName>
        <fullName evidence="19">TonB-dependent receptor</fullName>
    </submittedName>
</protein>
<dbReference type="Pfam" id="PF07660">
    <property type="entry name" value="STN"/>
    <property type="match status" value="1"/>
</dbReference>
<evidence type="ECO:0000256" key="12">
    <source>
        <dbReference type="ARBA" id="ARBA00023170"/>
    </source>
</evidence>
<proteinExistence type="inferred from homology"/>
<evidence type="ECO:0000256" key="7">
    <source>
        <dbReference type="ARBA" id="ARBA00022729"/>
    </source>
</evidence>
<gene>
    <name evidence="19" type="ORF">N4T19_02940</name>
</gene>
<dbReference type="Pfam" id="PF00593">
    <property type="entry name" value="TonB_dep_Rec_b-barrel"/>
    <property type="match status" value="1"/>
</dbReference>
<feature type="short sequence motif" description="TonB C-terminal box" evidence="15">
    <location>
        <begin position="808"/>
        <end position="825"/>
    </location>
</feature>
<dbReference type="InterPro" id="IPR036942">
    <property type="entry name" value="Beta-barrel_TonB_sf"/>
</dbReference>
<evidence type="ECO:0000256" key="17">
    <source>
        <dbReference type="SAM" id="SignalP"/>
    </source>
</evidence>
<keyword evidence="3 14" id="KW-0813">Transport</keyword>
<keyword evidence="12 19" id="KW-0675">Receptor</keyword>
<keyword evidence="5" id="KW-0410">Iron transport</keyword>
<evidence type="ECO:0000259" key="18">
    <source>
        <dbReference type="SMART" id="SM00965"/>
    </source>
</evidence>
<keyword evidence="9" id="KW-0406">Ion transport</keyword>
<keyword evidence="11 14" id="KW-0472">Membrane</keyword>
<dbReference type="SUPFAM" id="SSF56935">
    <property type="entry name" value="Porins"/>
    <property type="match status" value="1"/>
</dbReference>
<dbReference type="InterPro" id="IPR012910">
    <property type="entry name" value="Plug_dom"/>
</dbReference>
<keyword evidence="4 14" id="KW-1134">Transmembrane beta strand</keyword>
<dbReference type="EMBL" id="CP104377">
    <property type="protein sequence ID" value="UXC19100.1"/>
    <property type="molecule type" value="Genomic_DNA"/>
</dbReference>
<dbReference type="InterPro" id="IPR011662">
    <property type="entry name" value="Secretin/TonB_short_N"/>
</dbReference>
<dbReference type="PANTHER" id="PTHR32552">
    <property type="entry name" value="FERRICHROME IRON RECEPTOR-RELATED"/>
    <property type="match status" value="1"/>
</dbReference>
<evidence type="ECO:0000256" key="15">
    <source>
        <dbReference type="PROSITE-ProRule" id="PRU10144"/>
    </source>
</evidence>
<dbReference type="SMART" id="SM00965">
    <property type="entry name" value="STN"/>
    <property type="match status" value="1"/>
</dbReference>
<comment type="similarity">
    <text evidence="2 14 16">Belongs to the TonB-dependent receptor family.</text>
</comment>
<sequence>MPSTVARAVQAAVITMGVSAMMGLAVPAHAQTAAEQAPAAAGAAQPLQVPAGPLPAALVAFASQTGVSVSGPPELVSAAQSPGVRGQLPVAQALQLLLAGTGLEAVPAGDRSYVLRKRAAASQGPAAGEMVLAPVVVQAQADRVAASEHTGSYTAAESSTATRMGLSLRETPQSVTVITRQQMDDQGLSSLPEILDKVTGITVGRNDSERATFYSRGFAVENFQFDGMPNTMNSANQYTTSLADSAIYDRVEVVKGATGLLIGAGNPGAVVNLVRKRPTKEFQASLEGGVGSWSKQRGVADVSGPLNADGSLRARVVAAAQNADSHVDYYSRDTRNFYGIVEADLAPRTTAALGIDYMQTRADGASYGHLPLFFSDGRQTHFPTSLNPAARWSYWNNDSTNLFADLKHVFDNGWKLELAGSHLRQSRDVKVGVAAYGSLDKETGLGLNMLSAKIPTTSTTDSLNAVLSGPFELLGRSHELTLGAGWSRERRGAPGYTTSYDAVDNYFDWHGNAPEPQLDLVSDRDTRVTEKGAFAAVRLRPTDALSVILGARLSWYRLVDGETDLATSAYTLNDRLKVNHKVIPYAGVVYDFSKQWSAYASYTDIFNPQTYYKDAGGAALPPLTGKSQEIGIKGALLDGKLNTSIALFHTQQNNAAQYVDSNPATGEEIYIAAKGVKSRGVEMEVSGQVTPAWNVYAGYTYRESTLGYQPDVILSAVNTNQPKHLVKLSTSYRLPGQWNPVTVGGSLSWQSETYYQQVGDTQWRATQPAYTLLGLMARWEVDSHLSVALNLSNVLNKTYMPGMGSYGTGVYGDPRSYYLSARYKF</sequence>
<evidence type="ECO:0000256" key="6">
    <source>
        <dbReference type="ARBA" id="ARBA00022692"/>
    </source>
</evidence>
<dbReference type="InterPro" id="IPR010105">
    <property type="entry name" value="TonB_sidphr_rcpt"/>
</dbReference>
<evidence type="ECO:0000256" key="11">
    <source>
        <dbReference type="ARBA" id="ARBA00023136"/>
    </source>
</evidence>